<keyword evidence="8" id="KW-0547">Nucleotide-binding</keyword>
<dbReference type="CDD" id="cd00082">
    <property type="entry name" value="HisKA"/>
    <property type="match status" value="1"/>
</dbReference>
<evidence type="ECO:0000256" key="6">
    <source>
        <dbReference type="ARBA" id="ARBA00022679"/>
    </source>
</evidence>
<protein>
    <recommendedName>
        <fullName evidence="3">histidine kinase</fullName>
        <ecNumber evidence="3">2.7.13.3</ecNumber>
    </recommendedName>
</protein>
<dbReference type="SMART" id="SM00304">
    <property type="entry name" value="HAMP"/>
    <property type="match status" value="1"/>
</dbReference>
<dbReference type="PANTHER" id="PTHR45528">
    <property type="entry name" value="SENSOR HISTIDINE KINASE CPXA"/>
    <property type="match status" value="1"/>
</dbReference>
<dbReference type="SUPFAM" id="SSF158472">
    <property type="entry name" value="HAMP domain-like"/>
    <property type="match status" value="1"/>
</dbReference>
<evidence type="ECO:0000256" key="9">
    <source>
        <dbReference type="ARBA" id="ARBA00022777"/>
    </source>
</evidence>
<keyword evidence="12" id="KW-0902">Two-component regulatory system</keyword>
<dbReference type="SUPFAM" id="SSF47384">
    <property type="entry name" value="Homodimeric domain of signal transducing histidine kinase"/>
    <property type="match status" value="1"/>
</dbReference>
<keyword evidence="10" id="KW-0067">ATP-binding</keyword>
<gene>
    <name evidence="17" type="ORF">HGT73_09815</name>
</gene>
<accession>A0ABS5T5T2</accession>
<evidence type="ECO:0000256" key="3">
    <source>
        <dbReference type="ARBA" id="ARBA00012438"/>
    </source>
</evidence>
<dbReference type="InterPro" id="IPR003594">
    <property type="entry name" value="HATPase_dom"/>
</dbReference>
<evidence type="ECO:0000256" key="11">
    <source>
        <dbReference type="ARBA" id="ARBA00022989"/>
    </source>
</evidence>
<keyword evidence="7 14" id="KW-0812">Transmembrane</keyword>
<comment type="catalytic activity">
    <reaction evidence="1">
        <text>ATP + protein L-histidine = ADP + protein N-phospho-L-histidine.</text>
        <dbReference type="EC" id="2.7.13.3"/>
    </reaction>
</comment>
<keyword evidence="5" id="KW-0597">Phosphoprotein</keyword>
<dbReference type="SMART" id="SM00387">
    <property type="entry name" value="HATPase_c"/>
    <property type="match status" value="1"/>
</dbReference>
<evidence type="ECO:0000313" key="17">
    <source>
        <dbReference type="EMBL" id="MBT0727676.1"/>
    </source>
</evidence>
<dbReference type="Gene3D" id="6.10.340.10">
    <property type="match status" value="1"/>
</dbReference>
<evidence type="ECO:0000256" key="12">
    <source>
        <dbReference type="ARBA" id="ARBA00023012"/>
    </source>
</evidence>
<dbReference type="InterPro" id="IPR036097">
    <property type="entry name" value="HisK_dim/P_sf"/>
</dbReference>
<organism evidence="17 18">
    <name type="scientific">Rosenbergiella australiborealis</name>
    <dbReference type="NCBI Taxonomy" id="1544696"/>
    <lineage>
        <taxon>Bacteria</taxon>
        <taxon>Pseudomonadati</taxon>
        <taxon>Pseudomonadota</taxon>
        <taxon>Gammaproteobacteria</taxon>
        <taxon>Enterobacterales</taxon>
        <taxon>Erwiniaceae</taxon>
        <taxon>Rosenbergiella</taxon>
    </lineage>
</organism>
<dbReference type="EMBL" id="JABBFO010000008">
    <property type="protein sequence ID" value="MBT0727676.1"/>
    <property type="molecule type" value="Genomic_DNA"/>
</dbReference>
<dbReference type="Pfam" id="PF00512">
    <property type="entry name" value="HisKA"/>
    <property type="match status" value="1"/>
</dbReference>
<dbReference type="EC" id="2.7.13.3" evidence="3"/>
<evidence type="ECO:0000256" key="8">
    <source>
        <dbReference type="ARBA" id="ARBA00022741"/>
    </source>
</evidence>
<dbReference type="InterPro" id="IPR003660">
    <property type="entry name" value="HAMP_dom"/>
</dbReference>
<keyword evidence="6" id="KW-0808">Transferase</keyword>
<feature type="domain" description="Histidine kinase" evidence="15">
    <location>
        <begin position="229"/>
        <end position="441"/>
    </location>
</feature>
<dbReference type="SUPFAM" id="SSF55874">
    <property type="entry name" value="ATPase domain of HSP90 chaperone/DNA topoisomerase II/histidine kinase"/>
    <property type="match status" value="1"/>
</dbReference>
<evidence type="ECO:0000256" key="1">
    <source>
        <dbReference type="ARBA" id="ARBA00000085"/>
    </source>
</evidence>
<comment type="subcellular location">
    <subcellularLocation>
        <location evidence="2">Cell membrane</location>
        <topology evidence="2">Multi-pass membrane protein</topology>
    </subcellularLocation>
</comment>
<keyword evidence="13 14" id="KW-0472">Membrane</keyword>
<dbReference type="RefSeq" id="WP_214214293.1">
    <property type="nucleotide sequence ID" value="NZ_JABBFO010000008.1"/>
</dbReference>
<dbReference type="Pfam" id="PF00672">
    <property type="entry name" value="HAMP"/>
    <property type="match status" value="1"/>
</dbReference>
<dbReference type="Pfam" id="PF02518">
    <property type="entry name" value="HATPase_c"/>
    <property type="match status" value="1"/>
</dbReference>
<evidence type="ECO:0000256" key="5">
    <source>
        <dbReference type="ARBA" id="ARBA00022553"/>
    </source>
</evidence>
<dbReference type="PROSITE" id="PS50109">
    <property type="entry name" value="HIS_KIN"/>
    <property type="match status" value="1"/>
</dbReference>
<evidence type="ECO:0000256" key="10">
    <source>
        <dbReference type="ARBA" id="ARBA00022840"/>
    </source>
</evidence>
<dbReference type="SMART" id="SM00388">
    <property type="entry name" value="HisKA"/>
    <property type="match status" value="1"/>
</dbReference>
<evidence type="ECO:0000259" key="16">
    <source>
        <dbReference type="PROSITE" id="PS50885"/>
    </source>
</evidence>
<dbReference type="Gene3D" id="1.10.287.130">
    <property type="match status" value="1"/>
</dbReference>
<dbReference type="PROSITE" id="PS50885">
    <property type="entry name" value="HAMP"/>
    <property type="match status" value="1"/>
</dbReference>
<name>A0ABS5T5T2_9GAMM</name>
<evidence type="ECO:0000256" key="13">
    <source>
        <dbReference type="ARBA" id="ARBA00023136"/>
    </source>
</evidence>
<proteinExistence type="predicted"/>
<feature type="domain" description="HAMP" evidence="16">
    <location>
        <begin position="166"/>
        <end position="221"/>
    </location>
</feature>
<dbReference type="PANTHER" id="PTHR45528:SF1">
    <property type="entry name" value="SENSOR HISTIDINE KINASE CPXA"/>
    <property type="match status" value="1"/>
</dbReference>
<dbReference type="InterPro" id="IPR003661">
    <property type="entry name" value="HisK_dim/P_dom"/>
</dbReference>
<reference evidence="17 18" key="1">
    <citation type="submission" date="2020-04" db="EMBL/GenBank/DDBJ databases">
        <title>Genome sequencing of Rosenbergiella species.</title>
        <authorList>
            <person name="Alvarez-Perez S."/>
            <person name="Lievens B."/>
        </authorList>
    </citation>
    <scope>NUCLEOTIDE SEQUENCE [LARGE SCALE GENOMIC DNA]</scope>
    <source>
        <strain evidence="17 18">CdVSA20.1</strain>
    </source>
</reference>
<keyword evidence="11 14" id="KW-1133">Transmembrane helix</keyword>
<evidence type="ECO:0000256" key="7">
    <source>
        <dbReference type="ARBA" id="ARBA00022692"/>
    </source>
</evidence>
<evidence type="ECO:0000313" key="18">
    <source>
        <dbReference type="Proteomes" id="UP000786875"/>
    </source>
</evidence>
<evidence type="ECO:0000256" key="4">
    <source>
        <dbReference type="ARBA" id="ARBA00022475"/>
    </source>
</evidence>
<feature type="transmembrane region" description="Helical" evidence="14">
    <location>
        <begin position="149"/>
        <end position="168"/>
    </location>
</feature>
<dbReference type="Proteomes" id="UP000786875">
    <property type="component" value="Unassembled WGS sequence"/>
</dbReference>
<dbReference type="Gene3D" id="3.30.565.10">
    <property type="entry name" value="Histidine kinase-like ATPase, C-terminal domain"/>
    <property type="match status" value="1"/>
</dbReference>
<dbReference type="PRINTS" id="PR00344">
    <property type="entry name" value="BCTRLSENSOR"/>
</dbReference>
<keyword evidence="4" id="KW-1003">Cell membrane</keyword>
<dbReference type="InterPro" id="IPR005467">
    <property type="entry name" value="His_kinase_dom"/>
</dbReference>
<evidence type="ECO:0000256" key="2">
    <source>
        <dbReference type="ARBA" id="ARBA00004651"/>
    </source>
</evidence>
<comment type="caution">
    <text evidence="17">The sequence shown here is derived from an EMBL/GenBank/DDBJ whole genome shotgun (WGS) entry which is preliminary data.</text>
</comment>
<evidence type="ECO:0000259" key="15">
    <source>
        <dbReference type="PROSITE" id="PS50109"/>
    </source>
</evidence>
<evidence type="ECO:0000256" key="14">
    <source>
        <dbReference type="SAM" id="Phobius"/>
    </source>
</evidence>
<dbReference type="InterPro" id="IPR036890">
    <property type="entry name" value="HATPase_C_sf"/>
</dbReference>
<keyword evidence="18" id="KW-1185">Reference proteome</keyword>
<keyword evidence="9" id="KW-0418">Kinase</keyword>
<sequence>MKQCYPRRLFTKMLGAFLFVFLVISQVIWLCFSLLTHHDTPFERDQRSLQQVQLSSIAAVIAESGPSAVPSIVSQWDPEIQPKVEILSPTTSLPEADDDKCCIPMVVSQRIEDKAGKHYLLMLDYRELDRFDGHDHRSWHDAIHIPTPMMFFAPCLGLFFSLFLAWNVTRPIRQLREGFAKISQGDLTVRLFPSMRRRYDELSLVAKDFDSMVERIDVLVKAREALLHDISHELRTPLARVQLAVGLARQSETNIPQSLDRIDLETERLDRMIGELLTLSRAEHDGIDIDQYFDFIALLEAILLDVRYEAQQPKVDVVAHYDSLKSVTVRGNAELIRRAIENVLRNALRYSARGQVIVVKLEVDRDTLQLTICDSGPGVAEEKISSIFDPFVRLQSSLSGKGYGLGLAIVRKVITAHHGEVSATNRPEGGLKITIRLPRWPE</sequence>
<dbReference type="InterPro" id="IPR004358">
    <property type="entry name" value="Sig_transdc_His_kin-like_C"/>
</dbReference>
<feature type="transmembrane region" description="Helical" evidence="14">
    <location>
        <begin position="12"/>
        <end position="35"/>
    </location>
</feature>
<dbReference type="CDD" id="cd06225">
    <property type="entry name" value="HAMP"/>
    <property type="match status" value="1"/>
</dbReference>
<dbReference type="InterPro" id="IPR050398">
    <property type="entry name" value="HssS/ArlS-like"/>
</dbReference>